<dbReference type="AlphaFoldDB" id="D1ACU0"/>
<organism evidence="3 4">
    <name type="scientific">Thermomonospora curvata (strain ATCC 19995 / DSM 43183 / JCM 3096 / KCTC 9072 / NBRC 15933 / NCIMB 10081 / Henssen B9)</name>
    <dbReference type="NCBI Taxonomy" id="471852"/>
    <lineage>
        <taxon>Bacteria</taxon>
        <taxon>Bacillati</taxon>
        <taxon>Actinomycetota</taxon>
        <taxon>Actinomycetes</taxon>
        <taxon>Streptosporangiales</taxon>
        <taxon>Thermomonosporaceae</taxon>
        <taxon>Thermomonospora</taxon>
    </lineage>
</organism>
<dbReference type="KEGG" id="tcu:Tcur_1856"/>
<keyword evidence="1" id="KW-0812">Transmembrane</keyword>
<sequence>MSIRYPVREAPRRAVQAAPARTDRGAVTVEMAFLLPIMLMLIFMIIDFGRAFNAQLRINEAVRQGVRTAVLTQPPADPKTAAADIMTTALGGLTVASPEWIQPCTGTATVARATATYRFEGTLFSRELTGQAVMQCPS</sequence>
<dbReference type="Pfam" id="PF07811">
    <property type="entry name" value="TadE"/>
    <property type="match status" value="1"/>
</dbReference>
<dbReference type="eggNOG" id="COG4961">
    <property type="taxonomic scope" value="Bacteria"/>
</dbReference>
<keyword evidence="4" id="KW-1185">Reference proteome</keyword>
<feature type="domain" description="TadE-like" evidence="2">
    <location>
        <begin position="25"/>
        <end position="67"/>
    </location>
</feature>
<evidence type="ECO:0000259" key="2">
    <source>
        <dbReference type="Pfam" id="PF07811"/>
    </source>
</evidence>
<dbReference type="RefSeq" id="WP_012852213.1">
    <property type="nucleotide sequence ID" value="NC_013510.1"/>
</dbReference>
<dbReference type="STRING" id="471852.Tcur_1856"/>
<reference evidence="3 4" key="1">
    <citation type="journal article" date="2011" name="Stand. Genomic Sci.">
        <title>Complete genome sequence of Thermomonospora curvata type strain (B9).</title>
        <authorList>
            <person name="Chertkov O."/>
            <person name="Sikorski J."/>
            <person name="Nolan M."/>
            <person name="Lapidus A."/>
            <person name="Lucas S."/>
            <person name="Del Rio T.G."/>
            <person name="Tice H."/>
            <person name="Cheng J.F."/>
            <person name="Goodwin L."/>
            <person name="Pitluck S."/>
            <person name="Liolios K."/>
            <person name="Ivanova N."/>
            <person name="Mavromatis K."/>
            <person name="Mikhailova N."/>
            <person name="Ovchinnikova G."/>
            <person name="Pati A."/>
            <person name="Chen A."/>
            <person name="Palaniappan K."/>
            <person name="Djao O.D."/>
            <person name="Land M."/>
            <person name="Hauser L."/>
            <person name="Chang Y.J."/>
            <person name="Jeffries C.D."/>
            <person name="Brettin T."/>
            <person name="Han C."/>
            <person name="Detter J.C."/>
            <person name="Rohde M."/>
            <person name="Goker M."/>
            <person name="Woyke T."/>
            <person name="Bristow J."/>
            <person name="Eisen J.A."/>
            <person name="Markowitz V."/>
            <person name="Hugenholtz P."/>
            <person name="Klenk H.P."/>
            <person name="Kyrpides N.C."/>
        </authorList>
    </citation>
    <scope>NUCLEOTIDE SEQUENCE [LARGE SCALE GENOMIC DNA]</scope>
    <source>
        <strain evidence="4">ATCC 19995 / DSM 43183 / JCM 3096 / KCTC 9072 / NBRC 15933 / NCIMB 10081 / Henssen B9</strain>
    </source>
</reference>
<dbReference type="EMBL" id="CP001738">
    <property type="protein sequence ID" value="ACY97429.1"/>
    <property type="molecule type" value="Genomic_DNA"/>
</dbReference>
<protein>
    <submittedName>
        <fullName evidence="3">TadE family protein</fullName>
    </submittedName>
</protein>
<dbReference type="InterPro" id="IPR012495">
    <property type="entry name" value="TadE-like_dom"/>
</dbReference>
<accession>D1ACU0</accession>
<keyword evidence="1" id="KW-0472">Membrane</keyword>
<gene>
    <name evidence="3" type="ordered locus">Tcur_1856</name>
</gene>
<evidence type="ECO:0000256" key="1">
    <source>
        <dbReference type="SAM" id="Phobius"/>
    </source>
</evidence>
<evidence type="ECO:0000313" key="4">
    <source>
        <dbReference type="Proteomes" id="UP000001918"/>
    </source>
</evidence>
<evidence type="ECO:0000313" key="3">
    <source>
        <dbReference type="EMBL" id="ACY97429.1"/>
    </source>
</evidence>
<dbReference type="HOGENOM" id="CLU_122851_1_0_11"/>
<feature type="transmembrane region" description="Helical" evidence="1">
    <location>
        <begin position="31"/>
        <end position="49"/>
    </location>
</feature>
<dbReference type="Proteomes" id="UP000001918">
    <property type="component" value="Chromosome"/>
</dbReference>
<name>D1ACU0_THECD</name>
<proteinExistence type="predicted"/>
<keyword evidence="1" id="KW-1133">Transmembrane helix</keyword>